<dbReference type="EMBL" id="PKPP01000342">
    <property type="protein sequence ID" value="PWA93990.1"/>
    <property type="molecule type" value="Genomic_DNA"/>
</dbReference>
<evidence type="ECO:0000256" key="1">
    <source>
        <dbReference type="ARBA" id="ARBA00009995"/>
    </source>
</evidence>
<keyword evidence="8" id="KW-1185">Reference proteome</keyword>
<dbReference type="PROSITE" id="PS00375">
    <property type="entry name" value="UDPGT"/>
    <property type="match status" value="1"/>
</dbReference>
<comment type="function">
    <text evidence="4">May glycosylate diterpenes or flavonols in leaves.</text>
</comment>
<gene>
    <name evidence="7" type="ORF">CTI12_AA053810</name>
</gene>
<evidence type="ECO:0000256" key="5">
    <source>
        <dbReference type="RuleBase" id="RU003718"/>
    </source>
</evidence>
<dbReference type="STRING" id="35608.A0A2U1Q7J9"/>
<protein>
    <recommendedName>
        <fullName evidence="6">Glycosyltransferase</fullName>
        <ecNumber evidence="6">2.4.1.-</ecNumber>
    </recommendedName>
</protein>
<dbReference type="CDD" id="cd03784">
    <property type="entry name" value="GT1_Gtf-like"/>
    <property type="match status" value="1"/>
</dbReference>
<dbReference type="AlphaFoldDB" id="A0A2U1Q7J9"/>
<evidence type="ECO:0000313" key="8">
    <source>
        <dbReference type="Proteomes" id="UP000245207"/>
    </source>
</evidence>
<dbReference type="EC" id="2.4.1.-" evidence="6"/>
<dbReference type="InterPro" id="IPR002213">
    <property type="entry name" value="UDP_glucos_trans"/>
</dbReference>
<organism evidence="7 8">
    <name type="scientific">Artemisia annua</name>
    <name type="common">Sweet wormwood</name>
    <dbReference type="NCBI Taxonomy" id="35608"/>
    <lineage>
        <taxon>Eukaryota</taxon>
        <taxon>Viridiplantae</taxon>
        <taxon>Streptophyta</taxon>
        <taxon>Embryophyta</taxon>
        <taxon>Tracheophyta</taxon>
        <taxon>Spermatophyta</taxon>
        <taxon>Magnoliopsida</taxon>
        <taxon>eudicotyledons</taxon>
        <taxon>Gunneridae</taxon>
        <taxon>Pentapetalae</taxon>
        <taxon>asterids</taxon>
        <taxon>campanulids</taxon>
        <taxon>Asterales</taxon>
        <taxon>Asteraceae</taxon>
        <taxon>Asteroideae</taxon>
        <taxon>Anthemideae</taxon>
        <taxon>Artemisiinae</taxon>
        <taxon>Artemisia</taxon>
    </lineage>
</organism>
<evidence type="ECO:0000256" key="6">
    <source>
        <dbReference type="RuleBase" id="RU362057"/>
    </source>
</evidence>
<dbReference type="InterPro" id="IPR035595">
    <property type="entry name" value="UDP_glycos_trans_CS"/>
</dbReference>
<dbReference type="Pfam" id="PF00201">
    <property type="entry name" value="UDPGT"/>
    <property type="match status" value="2"/>
</dbReference>
<keyword evidence="3 5" id="KW-0808">Transferase</keyword>
<sequence length="578" mass="64502">MDQERLHIAIIASPGMGHLIPVLLLGNRLANYHYLQVTILAVTTQTLPVESQLLSTLNDAKNINIIKIPIPDISTLLQPNDAVVTQLAIMMREARQSIRSAISAMTPHPHVLICDLFSSESLPIAEEFHMQKYVYVPCLPRFLALTTYLHVLDKKVTGQYVDQIVPLKIPGCEPVLCEDVPDPMLDRTNRQYDEYVRMGIDFTTLSDGILLNTWRDMDSASLDALKYNEDLRSVVKVPVYDIGPLTREIDPTSSEGNKVIEWLDMQPRDSVLFVSFGSGGTLSAEQMIELAWGLELSKQRFVWVVRPPAGRATDGAFFTGGTDQDRSVPDFLPEGYLTRTQKFGLVIPSWAPQVKILNHPSVGGFLSHCGLNSVYESIKGGVPMIAWPLYAEQRLNATILVEEMGVAIRPAVLPAKKMVEREEIEMMVRSLMEGVEGNTMRERVKVLRESAKEALGGFLSHCGLNSVYESIKGGVPMIAWPLYAEQRLNATILVEEMGVAIRPAVLPAKKMVEREEIEMMVRSLMEGVEGNTMRERVKVLRETAKEALGINGSSYKSMCEFIRSCGMKMKSVKHNSKD</sequence>
<comment type="caution">
    <text evidence="7">The sequence shown here is derived from an EMBL/GenBank/DDBJ whole genome shotgun (WGS) entry which is preliminary data.</text>
</comment>
<evidence type="ECO:0000256" key="4">
    <source>
        <dbReference type="ARBA" id="ARBA00053747"/>
    </source>
</evidence>
<reference evidence="7 8" key="1">
    <citation type="journal article" date="2018" name="Mol. Plant">
        <title>The genome of Artemisia annua provides insight into the evolution of Asteraceae family and artemisinin biosynthesis.</title>
        <authorList>
            <person name="Shen Q."/>
            <person name="Zhang L."/>
            <person name="Liao Z."/>
            <person name="Wang S."/>
            <person name="Yan T."/>
            <person name="Shi P."/>
            <person name="Liu M."/>
            <person name="Fu X."/>
            <person name="Pan Q."/>
            <person name="Wang Y."/>
            <person name="Lv Z."/>
            <person name="Lu X."/>
            <person name="Zhang F."/>
            <person name="Jiang W."/>
            <person name="Ma Y."/>
            <person name="Chen M."/>
            <person name="Hao X."/>
            <person name="Li L."/>
            <person name="Tang Y."/>
            <person name="Lv G."/>
            <person name="Zhou Y."/>
            <person name="Sun X."/>
            <person name="Brodelius P.E."/>
            <person name="Rose J.K.C."/>
            <person name="Tang K."/>
        </authorList>
    </citation>
    <scope>NUCLEOTIDE SEQUENCE [LARGE SCALE GENOMIC DNA]</scope>
    <source>
        <strain evidence="8">cv. Huhao1</strain>
        <tissue evidence="7">Leaf</tissue>
    </source>
</reference>
<proteinExistence type="inferred from homology"/>
<evidence type="ECO:0000256" key="2">
    <source>
        <dbReference type="ARBA" id="ARBA00022676"/>
    </source>
</evidence>
<dbReference type="FunFam" id="3.40.50.2000:FF:000056">
    <property type="entry name" value="Glycosyltransferase"/>
    <property type="match status" value="1"/>
</dbReference>
<keyword evidence="2 5" id="KW-0328">Glycosyltransferase</keyword>
<accession>A0A2U1Q7J9</accession>
<comment type="similarity">
    <text evidence="1 5">Belongs to the UDP-glycosyltransferase family.</text>
</comment>
<dbReference type="PANTHER" id="PTHR48046">
    <property type="entry name" value="UDP-GLYCOSYLTRANSFERASE 72E1"/>
    <property type="match status" value="1"/>
</dbReference>
<dbReference type="Gene3D" id="3.40.50.2000">
    <property type="entry name" value="Glycogen Phosphorylase B"/>
    <property type="match status" value="3"/>
</dbReference>
<dbReference type="Proteomes" id="UP000245207">
    <property type="component" value="Unassembled WGS sequence"/>
</dbReference>
<dbReference type="FunFam" id="3.40.50.2000:FF:000431">
    <property type="entry name" value="UDP-glycosyltransferase 90A1"/>
    <property type="match status" value="1"/>
</dbReference>
<dbReference type="SUPFAM" id="SSF53756">
    <property type="entry name" value="UDP-Glycosyltransferase/glycogen phosphorylase"/>
    <property type="match status" value="2"/>
</dbReference>
<dbReference type="GO" id="GO:0008194">
    <property type="term" value="F:UDP-glycosyltransferase activity"/>
    <property type="evidence" value="ECO:0007669"/>
    <property type="project" value="InterPro"/>
</dbReference>
<name>A0A2U1Q7J9_ARTAN</name>
<evidence type="ECO:0000256" key="3">
    <source>
        <dbReference type="ARBA" id="ARBA00022679"/>
    </source>
</evidence>
<evidence type="ECO:0000313" key="7">
    <source>
        <dbReference type="EMBL" id="PWA93990.1"/>
    </source>
</evidence>
<dbReference type="PANTHER" id="PTHR48046:SF1">
    <property type="entry name" value="GLYCOSYLTRANSFERASE-RELATED"/>
    <property type="match status" value="1"/>
</dbReference>
<dbReference type="OrthoDB" id="5835829at2759"/>